<evidence type="ECO:0000313" key="3">
    <source>
        <dbReference type="EMBL" id="MFD2465318.1"/>
    </source>
</evidence>
<dbReference type="RefSeq" id="WP_345407915.1">
    <property type="nucleotide sequence ID" value="NZ_BAABHG010000024.1"/>
</dbReference>
<dbReference type="InterPro" id="IPR016040">
    <property type="entry name" value="NAD(P)-bd_dom"/>
</dbReference>
<sequence>MSEASDRVLVVGATGRTGRHVVPALSERGLTPVALARDEQRAASLLPGTEIVVGDLEDIASLRAALRGIDDIVFVHGSDADSRADSVRRVDYGGVVNVLRALDGAKARLVLQTSIFVTRRDHYFNDGAHALDWKRRSERVVRLSGLPYTVVRPGWLDGGDAGRHVTLEQGDAGEGGIDRAVLGALLAETVRNEASLGKTFEVYSGPGSPTGDWTALFGQAARDSASAADGVKDTDNMPLADEPVDVRADLSALRTD</sequence>
<comment type="caution">
    <text evidence="3">The sequence shown here is derived from an EMBL/GenBank/DDBJ whole genome shotgun (WGS) entry which is preliminary data.</text>
</comment>
<gene>
    <name evidence="3" type="ORF">ACFSYJ_42330</name>
</gene>
<protein>
    <submittedName>
        <fullName evidence="3">SDR family oxidoreductase</fullName>
    </submittedName>
</protein>
<name>A0ABW5GWL2_9PSEU</name>
<organism evidence="3 4">
    <name type="scientific">Amycolatopsis samaneae</name>
    <dbReference type="NCBI Taxonomy" id="664691"/>
    <lineage>
        <taxon>Bacteria</taxon>
        <taxon>Bacillati</taxon>
        <taxon>Actinomycetota</taxon>
        <taxon>Actinomycetes</taxon>
        <taxon>Pseudonocardiales</taxon>
        <taxon>Pseudonocardiaceae</taxon>
        <taxon>Amycolatopsis</taxon>
    </lineage>
</organism>
<evidence type="ECO:0000259" key="2">
    <source>
        <dbReference type="Pfam" id="PF13460"/>
    </source>
</evidence>
<reference evidence="4" key="1">
    <citation type="journal article" date="2019" name="Int. J. Syst. Evol. Microbiol.">
        <title>The Global Catalogue of Microorganisms (GCM) 10K type strain sequencing project: providing services to taxonomists for standard genome sequencing and annotation.</title>
        <authorList>
            <consortium name="The Broad Institute Genomics Platform"/>
            <consortium name="The Broad Institute Genome Sequencing Center for Infectious Disease"/>
            <person name="Wu L."/>
            <person name="Ma J."/>
        </authorList>
    </citation>
    <scope>NUCLEOTIDE SEQUENCE [LARGE SCALE GENOMIC DNA]</scope>
    <source>
        <strain evidence="4">CGMCC 4.7643</strain>
    </source>
</reference>
<keyword evidence="4" id="KW-1185">Reference proteome</keyword>
<dbReference type="Pfam" id="PF13460">
    <property type="entry name" value="NAD_binding_10"/>
    <property type="match status" value="1"/>
</dbReference>
<dbReference type="SUPFAM" id="SSF51735">
    <property type="entry name" value="NAD(P)-binding Rossmann-fold domains"/>
    <property type="match status" value="1"/>
</dbReference>
<dbReference type="CDD" id="cd05243">
    <property type="entry name" value="SDR_a5"/>
    <property type="match status" value="1"/>
</dbReference>
<feature type="domain" description="NAD(P)-binding" evidence="2">
    <location>
        <begin position="12"/>
        <end position="192"/>
    </location>
</feature>
<accession>A0ABW5GWL2</accession>
<evidence type="ECO:0000256" key="1">
    <source>
        <dbReference type="SAM" id="MobiDB-lite"/>
    </source>
</evidence>
<dbReference type="InterPro" id="IPR036291">
    <property type="entry name" value="NAD(P)-bd_dom_sf"/>
</dbReference>
<dbReference type="PANTHER" id="PTHR15020:SF50">
    <property type="entry name" value="UPF0659 PROTEIN YMR090W"/>
    <property type="match status" value="1"/>
</dbReference>
<dbReference type="PANTHER" id="PTHR15020">
    <property type="entry name" value="FLAVIN REDUCTASE-RELATED"/>
    <property type="match status" value="1"/>
</dbReference>
<feature type="region of interest" description="Disordered" evidence="1">
    <location>
        <begin position="225"/>
        <end position="256"/>
    </location>
</feature>
<dbReference type="EMBL" id="JBHUKU010000030">
    <property type="protein sequence ID" value="MFD2465318.1"/>
    <property type="molecule type" value="Genomic_DNA"/>
</dbReference>
<proteinExistence type="predicted"/>
<evidence type="ECO:0000313" key="4">
    <source>
        <dbReference type="Proteomes" id="UP001597419"/>
    </source>
</evidence>
<dbReference type="Gene3D" id="3.40.50.720">
    <property type="entry name" value="NAD(P)-binding Rossmann-like Domain"/>
    <property type="match status" value="1"/>
</dbReference>
<dbReference type="Proteomes" id="UP001597419">
    <property type="component" value="Unassembled WGS sequence"/>
</dbReference>